<dbReference type="InterPro" id="IPR046533">
    <property type="entry name" value="DUF6598"/>
</dbReference>
<dbReference type="PANTHER" id="PTHR33065">
    <property type="entry name" value="OS07G0486400 PROTEIN"/>
    <property type="match status" value="1"/>
</dbReference>
<proteinExistence type="predicted"/>
<sequence length="415" mass="46893">MELIDSGLALMEISMGESSTKTRMKSIREAEQTNLRRIRELQERIRRRQEQLVRDPQPPLRYEFEKAPTDEQEAEDYRQMWEMCFRLNFGSIDGETSLGPICCTTGTNPADALPESCMQIFSIKVTDLNNDLSLPLEVHGFVAARDSVDRKRNYLFRCTRDNCQTLTPKDPFLHLTGPSRAVLLIDLVAIEVQLKVKGKKESEDEVLAFKCFYFHERYHLEDGIRFRIPSKRCMLEFALAVLPMSVEAIVGIRVVDGSWPDHCPGLVVCSTNSVKEGKVVLLDFQNGELPTKSDGVVELARRVVSVDYPEGKLTVSVEASRGRFSARGCSGVYHRDLKPGNLSVDEYATLRVSGFGLSALTKSKWRDGLPVCSTPHVELRHMFLRKCSSGKATAGKGRYLPFMKEILLSCIWKDC</sequence>
<evidence type="ECO:0000313" key="2">
    <source>
        <dbReference type="EnsemblPlants" id="EMT29179"/>
    </source>
</evidence>
<dbReference type="SUPFAM" id="SSF56112">
    <property type="entry name" value="Protein kinase-like (PK-like)"/>
    <property type="match status" value="1"/>
</dbReference>
<dbReference type="PANTHER" id="PTHR33065:SF128">
    <property type="entry name" value="DUF6598 DOMAIN-CONTAINING PROTEIN"/>
    <property type="match status" value="1"/>
</dbReference>
<dbReference type="InterPro" id="IPR011009">
    <property type="entry name" value="Kinase-like_dom_sf"/>
</dbReference>
<dbReference type="Gene3D" id="1.10.510.10">
    <property type="entry name" value="Transferase(Phosphotransferase) domain 1"/>
    <property type="match status" value="1"/>
</dbReference>
<name>M8C4K4_AEGTA</name>
<dbReference type="AlphaFoldDB" id="M8C4K4"/>
<dbReference type="EnsemblPlants" id="EMT29179">
    <property type="protein sequence ID" value="EMT29179"/>
    <property type="gene ID" value="F775_31445"/>
</dbReference>
<protein>
    <recommendedName>
        <fullName evidence="1">DUF6598 domain-containing protein</fullName>
    </recommendedName>
</protein>
<feature type="domain" description="DUF6598" evidence="1">
    <location>
        <begin position="118"/>
        <end position="326"/>
    </location>
</feature>
<reference evidence="2" key="1">
    <citation type="submission" date="2015-06" db="UniProtKB">
        <authorList>
            <consortium name="EnsemblPlants"/>
        </authorList>
    </citation>
    <scope>IDENTIFICATION</scope>
</reference>
<organism evidence="2">
    <name type="scientific">Aegilops tauschii</name>
    <name type="common">Tausch's goatgrass</name>
    <name type="synonym">Aegilops squarrosa</name>
    <dbReference type="NCBI Taxonomy" id="37682"/>
    <lineage>
        <taxon>Eukaryota</taxon>
        <taxon>Viridiplantae</taxon>
        <taxon>Streptophyta</taxon>
        <taxon>Embryophyta</taxon>
        <taxon>Tracheophyta</taxon>
        <taxon>Spermatophyta</taxon>
        <taxon>Magnoliopsida</taxon>
        <taxon>Liliopsida</taxon>
        <taxon>Poales</taxon>
        <taxon>Poaceae</taxon>
        <taxon>BOP clade</taxon>
        <taxon>Pooideae</taxon>
        <taxon>Triticodae</taxon>
        <taxon>Triticeae</taxon>
        <taxon>Triticinae</taxon>
        <taxon>Aegilops</taxon>
    </lineage>
</organism>
<dbReference type="Pfam" id="PF20241">
    <property type="entry name" value="DUF6598"/>
    <property type="match status" value="1"/>
</dbReference>
<accession>M8C4K4</accession>
<evidence type="ECO:0000259" key="1">
    <source>
        <dbReference type="Pfam" id="PF20241"/>
    </source>
</evidence>